<name>A0A1I0Z3E6_9GAMM</name>
<reference evidence="1 2" key="1">
    <citation type="submission" date="2016-10" db="EMBL/GenBank/DDBJ databases">
        <authorList>
            <person name="Varghese N."/>
            <person name="Submissions S."/>
        </authorList>
    </citation>
    <scope>NUCLEOTIDE SEQUENCE [LARGE SCALE GENOMIC DNA]</scope>
    <source>
        <strain evidence="1 2">DSM 282</strain>
    </source>
</reference>
<accession>A0A1I0Z3E6</accession>
<evidence type="ECO:0000313" key="2">
    <source>
        <dbReference type="Proteomes" id="UP000198861"/>
    </source>
</evidence>
<proteinExistence type="predicted"/>
<organism evidence="1 2">
    <name type="scientific">Azotobacter beijerinckii</name>
    <dbReference type="NCBI Taxonomy" id="170623"/>
    <lineage>
        <taxon>Bacteria</taxon>
        <taxon>Pseudomonadati</taxon>
        <taxon>Pseudomonadota</taxon>
        <taxon>Gammaproteobacteria</taxon>
        <taxon>Pseudomonadales</taxon>
        <taxon>Pseudomonadaceae</taxon>
        <taxon>Azotobacter</taxon>
    </lineage>
</organism>
<gene>
    <name evidence="1" type="ORF">SAMN04244571_01757</name>
</gene>
<dbReference type="RefSeq" id="WP_091013331.1">
    <property type="nucleotide sequence ID" value="NZ_FOKJ01000023.1"/>
</dbReference>
<comment type="caution">
    <text evidence="1">The sequence shown here is derived from an EMBL/GenBank/DDBJ whole genome shotgun (WGS) entry which is preliminary data.</text>
</comment>
<dbReference type="EMBL" id="FOKJ01000023">
    <property type="protein sequence ID" value="SFB19857.1"/>
    <property type="molecule type" value="Genomic_DNA"/>
</dbReference>
<keyword evidence="2" id="KW-1185">Reference proteome</keyword>
<dbReference type="Proteomes" id="UP000198861">
    <property type="component" value="Unassembled WGS sequence"/>
</dbReference>
<evidence type="ECO:0000313" key="1">
    <source>
        <dbReference type="EMBL" id="SFB19857.1"/>
    </source>
</evidence>
<protein>
    <submittedName>
        <fullName evidence="1">Uncharacterized protein</fullName>
    </submittedName>
</protein>
<sequence>MEITVQHLGIRYTLDVYSDEDGDFFSVAKLEATDAPLEIAELASVLAGDAFEIQRLARAELASARRTNKLDFEEARAA</sequence>